<gene>
    <name evidence="1" type="ORF">GWK08_09770</name>
</gene>
<organism evidence="1 2">
    <name type="scientific">Leptobacterium flavescens</name>
    <dbReference type="NCBI Taxonomy" id="472055"/>
    <lineage>
        <taxon>Bacteria</taxon>
        <taxon>Pseudomonadati</taxon>
        <taxon>Bacteroidota</taxon>
        <taxon>Flavobacteriia</taxon>
        <taxon>Flavobacteriales</taxon>
        <taxon>Flavobacteriaceae</taxon>
        <taxon>Leptobacterium</taxon>
    </lineage>
</organism>
<dbReference type="PANTHER" id="PTHR10443:SF12">
    <property type="entry name" value="DIPEPTIDASE"/>
    <property type="match status" value="1"/>
</dbReference>
<dbReference type="GO" id="GO:0070573">
    <property type="term" value="F:metallodipeptidase activity"/>
    <property type="evidence" value="ECO:0007669"/>
    <property type="project" value="InterPro"/>
</dbReference>
<name>A0A6P0UTI2_9FLAO</name>
<dbReference type="SUPFAM" id="SSF51556">
    <property type="entry name" value="Metallo-dependent hydrolases"/>
    <property type="match status" value="1"/>
</dbReference>
<dbReference type="EMBL" id="JAABOO010000002">
    <property type="protein sequence ID" value="NER13726.1"/>
    <property type="molecule type" value="Genomic_DNA"/>
</dbReference>
<accession>A0A6P0UTI2</accession>
<dbReference type="Gene3D" id="1.10.287.650">
    <property type="entry name" value="L27 domain"/>
    <property type="match status" value="1"/>
</dbReference>
<dbReference type="CDD" id="cd01301">
    <property type="entry name" value="rDP_like"/>
    <property type="match status" value="1"/>
</dbReference>
<sequence>MRIIYSSLFLLFLLAVGCKKDASKTEQQEPEISQAVIDEAKAIHERVITLDTHNDINVNNFSDSINYTSDLNTQVNLPKMNAGGLDVSWLIVYTGQDSLNTDGYAKAYENAISKFDAIHRLCEEIAPDQIELAFSSEDVRRIHQSGKKVAMIGVENAYPIGTDLANIKQFRDLGALYMSLSHNGHSQFCDSNTGERDDVWLYNGLSDLGKEAVAEMNKWGVMIDISHPSKEAMKQMVALSKAPIIASHSSARALCDHSRNLDDEQLLLLKENGGVVQTVAFRSYLNTEKFEARNKFMSGLYKKVADSLGVKWYDRSEFGSLDDDTLLKFIENRQQIVSISNDLAAEMENVPPDVNVADFVDHIDYMVKLIGIDHVGISSDFDGGGGIEGWDDASETFNVTLELVKRGYTEEEIEKLWSGNLLRVLDEVQIIATELQ</sequence>
<dbReference type="Pfam" id="PF01244">
    <property type="entry name" value="Peptidase_M19"/>
    <property type="match status" value="1"/>
</dbReference>
<dbReference type="PANTHER" id="PTHR10443">
    <property type="entry name" value="MICROSOMAL DIPEPTIDASE"/>
    <property type="match status" value="1"/>
</dbReference>
<dbReference type="AlphaFoldDB" id="A0A6P0UTI2"/>
<keyword evidence="2" id="KW-1185">Reference proteome</keyword>
<reference evidence="1 2" key="1">
    <citation type="submission" date="2020-01" db="EMBL/GenBank/DDBJ databases">
        <title>Leptobacterium flavescens.</title>
        <authorList>
            <person name="Wang G."/>
        </authorList>
    </citation>
    <scope>NUCLEOTIDE SEQUENCE [LARGE SCALE GENOMIC DNA]</scope>
    <source>
        <strain evidence="1 2">KCTC 22160</strain>
    </source>
</reference>
<evidence type="ECO:0000313" key="1">
    <source>
        <dbReference type="EMBL" id="NER13726.1"/>
    </source>
</evidence>
<protein>
    <submittedName>
        <fullName evidence="1">Membrane dipeptidase</fullName>
    </submittedName>
</protein>
<dbReference type="PROSITE" id="PS51257">
    <property type="entry name" value="PROKAR_LIPOPROTEIN"/>
    <property type="match status" value="1"/>
</dbReference>
<evidence type="ECO:0000313" key="2">
    <source>
        <dbReference type="Proteomes" id="UP000468581"/>
    </source>
</evidence>
<dbReference type="PROSITE" id="PS51365">
    <property type="entry name" value="RENAL_DIPEPTIDASE_2"/>
    <property type="match status" value="1"/>
</dbReference>
<dbReference type="RefSeq" id="WP_163606827.1">
    <property type="nucleotide sequence ID" value="NZ_JAABOO010000002.1"/>
</dbReference>
<proteinExistence type="predicted"/>
<dbReference type="Gene3D" id="3.20.20.140">
    <property type="entry name" value="Metal-dependent hydrolases"/>
    <property type="match status" value="1"/>
</dbReference>
<dbReference type="GO" id="GO:0006508">
    <property type="term" value="P:proteolysis"/>
    <property type="evidence" value="ECO:0007669"/>
    <property type="project" value="InterPro"/>
</dbReference>
<dbReference type="InterPro" id="IPR008257">
    <property type="entry name" value="Pept_M19"/>
</dbReference>
<dbReference type="Proteomes" id="UP000468581">
    <property type="component" value="Unassembled WGS sequence"/>
</dbReference>
<dbReference type="InterPro" id="IPR032466">
    <property type="entry name" value="Metal_Hydrolase"/>
</dbReference>
<comment type="caution">
    <text evidence="1">The sequence shown here is derived from an EMBL/GenBank/DDBJ whole genome shotgun (WGS) entry which is preliminary data.</text>
</comment>